<evidence type="ECO:0000313" key="1">
    <source>
        <dbReference type="EMBL" id="KAJ7716462.1"/>
    </source>
</evidence>
<proteinExistence type="predicted"/>
<organism evidence="1 2">
    <name type="scientific">Mycena metata</name>
    <dbReference type="NCBI Taxonomy" id="1033252"/>
    <lineage>
        <taxon>Eukaryota</taxon>
        <taxon>Fungi</taxon>
        <taxon>Dikarya</taxon>
        <taxon>Basidiomycota</taxon>
        <taxon>Agaricomycotina</taxon>
        <taxon>Agaricomycetes</taxon>
        <taxon>Agaricomycetidae</taxon>
        <taxon>Agaricales</taxon>
        <taxon>Marasmiineae</taxon>
        <taxon>Mycenaceae</taxon>
        <taxon>Mycena</taxon>
    </lineage>
</organism>
<comment type="caution">
    <text evidence="1">The sequence shown here is derived from an EMBL/GenBank/DDBJ whole genome shotgun (WGS) entry which is preliminary data.</text>
</comment>
<protein>
    <recommendedName>
        <fullName evidence="3">Reverse transcriptase zinc-binding domain-containing protein</fullName>
    </recommendedName>
</protein>
<accession>A0AAD7HC35</accession>
<dbReference type="EMBL" id="JARKIB010000291">
    <property type="protein sequence ID" value="KAJ7716462.1"/>
    <property type="molecule type" value="Genomic_DNA"/>
</dbReference>
<keyword evidence="2" id="KW-1185">Reference proteome</keyword>
<gene>
    <name evidence="1" type="ORF">B0H16DRAFT_1701358</name>
</gene>
<sequence length="299" mass="33339">MTRNLESLENRGWVGVPDSKPLKVLAAELKARTAATVFLDVSPDSPSDLQEGMKAAVILAKQGLPNRPPGKICLDTEPSTRLEGMKLSTLTQRPAYAGIKQRKKAVSRKATDENVKQVISAIRLQSNLAPTIAQVWASVRHKDFTRQVRNFLWKSLHSAHRIGSLWKHIPGCEDRGICQVCQEPEDLEHIILKCRRPGQSEIWNLARNLWLKKHPSWPVLSLGGILGCGLTTFADEKGRPLLGDQMKEYKAASNKGNHTAAVIQQPVESKMRRVGMINDDHFVDGRWNQVTIQSKAPTI</sequence>
<dbReference type="AlphaFoldDB" id="A0AAD7HC35"/>
<reference evidence="1" key="1">
    <citation type="submission" date="2023-03" db="EMBL/GenBank/DDBJ databases">
        <title>Massive genome expansion in bonnet fungi (Mycena s.s.) driven by repeated elements and novel gene families across ecological guilds.</title>
        <authorList>
            <consortium name="Lawrence Berkeley National Laboratory"/>
            <person name="Harder C.B."/>
            <person name="Miyauchi S."/>
            <person name="Viragh M."/>
            <person name="Kuo A."/>
            <person name="Thoen E."/>
            <person name="Andreopoulos B."/>
            <person name="Lu D."/>
            <person name="Skrede I."/>
            <person name="Drula E."/>
            <person name="Henrissat B."/>
            <person name="Morin E."/>
            <person name="Kohler A."/>
            <person name="Barry K."/>
            <person name="LaButti K."/>
            <person name="Morin E."/>
            <person name="Salamov A."/>
            <person name="Lipzen A."/>
            <person name="Mereny Z."/>
            <person name="Hegedus B."/>
            <person name="Baldrian P."/>
            <person name="Stursova M."/>
            <person name="Weitz H."/>
            <person name="Taylor A."/>
            <person name="Grigoriev I.V."/>
            <person name="Nagy L.G."/>
            <person name="Martin F."/>
            <person name="Kauserud H."/>
        </authorList>
    </citation>
    <scope>NUCLEOTIDE SEQUENCE</scope>
    <source>
        <strain evidence="1">CBHHK182m</strain>
    </source>
</reference>
<name>A0AAD7HC35_9AGAR</name>
<evidence type="ECO:0008006" key="3">
    <source>
        <dbReference type="Google" id="ProtNLM"/>
    </source>
</evidence>
<dbReference type="Proteomes" id="UP001215598">
    <property type="component" value="Unassembled WGS sequence"/>
</dbReference>
<evidence type="ECO:0000313" key="2">
    <source>
        <dbReference type="Proteomes" id="UP001215598"/>
    </source>
</evidence>